<sequence>GASVRLRIIMMERRQSGDVRFARILRHGIRWPCGHWIFNSECFLIYAR</sequence>
<reference evidence="1" key="1">
    <citation type="submission" date="2020-08" db="EMBL/GenBank/DDBJ databases">
        <title>Multicomponent nature underlies the extraordinary mechanical properties of spider dragline silk.</title>
        <authorList>
            <person name="Kono N."/>
            <person name="Nakamura H."/>
            <person name="Mori M."/>
            <person name="Yoshida Y."/>
            <person name="Ohtoshi R."/>
            <person name="Malay A.D."/>
            <person name="Moran D.A.P."/>
            <person name="Tomita M."/>
            <person name="Numata K."/>
            <person name="Arakawa K."/>
        </authorList>
    </citation>
    <scope>NUCLEOTIDE SEQUENCE</scope>
</reference>
<dbReference type="Proteomes" id="UP000887013">
    <property type="component" value="Unassembled WGS sequence"/>
</dbReference>
<gene>
    <name evidence="1" type="ORF">NPIL_85601</name>
</gene>
<feature type="non-terminal residue" evidence="1">
    <location>
        <position position="1"/>
    </location>
</feature>
<accession>A0A8X6NTL6</accession>
<keyword evidence="2" id="KW-1185">Reference proteome</keyword>
<name>A0A8X6NTL6_NEPPI</name>
<protein>
    <submittedName>
        <fullName evidence="1">Uncharacterized protein</fullName>
    </submittedName>
</protein>
<dbReference type="AlphaFoldDB" id="A0A8X6NTL6"/>
<organism evidence="1 2">
    <name type="scientific">Nephila pilipes</name>
    <name type="common">Giant wood spider</name>
    <name type="synonym">Nephila maculata</name>
    <dbReference type="NCBI Taxonomy" id="299642"/>
    <lineage>
        <taxon>Eukaryota</taxon>
        <taxon>Metazoa</taxon>
        <taxon>Ecdysozoa</taxon>
        <taxon>Arthropoda</taxon>
        <taxon>Chelicerata</taxon>
        <taxon>Arachnida</taxon>
        <taxon>Araneae</taxon>
        <taxon>Araneomorphae</taxon>
        <taxon>Entelegynae</taxon>
        <taxon>Araneoidea</taxon>
        <taxon>Nephilidae</taxon>
        <taxon>Nephila</taxon>
    </lineage>
</organism>
<evidence type="ECO:0000313" key="2">
    <source>
        <dbReference type="Proteomes" id="UP000887013"/>
    </source>
</evidence>
<evidence type="ECO:0000313" key="1">
    <source>
        <dbReference type="EMBL" id="GFT34133.1"/>
    </source>
</evidence>
<proteinExistence type="predicted"/>
<dbReference type="EMBL" id="BMAW01108449">
    <property type="protein sequence ID" value="GFT34133.1"/>
    <property type="molecule type" value="Genomic_DNA"/>
</dbReference>
<comment type="caution">
    <text evidence="1">The sequence shown here is derived from an EMBL/GenBank/DDBJ whole genome shotgun (WGS) entry which is preliminary data.</text>
</comment>